<keyword evidence="2" id="KW-1185">Reference proteome</keyword>
<evidence type="ECO:0000313" key="2">
    <source>
        <dbReference type="Proteomes" id="UP001143747"/>
    </source>
</evidence>
<dbReference type="Gene3D" id="3.40.50.2000">
    <property type="entry name" value="Glycogen Phosphorylase B"/>
    <property type="match status" value="1"/>
</dbReference>
<reference evidence="1" key="1">
    <citation type="submission" date="2022-01" db="EMBL/GenBank/DDBJ databases">
        <title>Draft genome of Methanogenium marinum DSM 15558.</title>
        <authorList>
            <person name="Chen S.-C."/>
            <person name="You Y.-T."/>
        </authorList>
    </citation>
    <scope>NUCLEOTIDE SEQUENCE</scope>
    <source>
        <strain evidence="1">DSM 15558</strain>
    </source>
</reference>
<dbReference type="Gene3D" id="3.40.50.11190">
    <property type="match status" value="1"/>
</dbReference>
<comment type="caution">
    <text evidence="1">The sequence shown here is derived from an EMBL/GenBank/DDBJ whole genome shotgun (WGS) entry which is preliminary data.</text>
</comment>
<proteinExistence type="predicted"/>
<organism evidence="1 2">
    <name type="scientific">Methanogenium marinum</name>
    <dbReference type="NCBI Taxonomy" id="348610"/>
    <lineage>
        <taxon>Archaea</taxon>
        <taxon>Methanobacteriati</taxon>
        <taxon>Methanobacteriota</taxon>
        <taxon>Stenosarchaea group</taxon>
        <taxon>Methanomicrobia</taxon>
        <taxon>Methanomicrobiales</taxon>
        <taxon>Methanomicrobiaceae</taxon>
        <taxon>Methanogenium</taxon>
    </lineage>
</organism>
<dbReference type="EMBL" id="JAKELO010000002">
    <property type="protein sequence ID" value="MDE4907328.1"/>
    <property type="molecule type" value="Genomic_DNA"/>
</dbReference>
<protein>
    <recommendedName>
        <fullName evidence="3">N-acylneuraminate cytidylyltransferase</fullName>
    </recommendedName>
</protein>
<accession>A0A9Q4KSE6</accession>
<dbReference type="Proteomes" id="UP001143747">
    <property type="component" value="Unassembled WGS sequence"/>
</dbReference>
<dbReference type="PANTHER" id="PTHR21485">
    <property type="entry name" value="HAD SUPERFAMILY MEMBERS CMAS AND KDSC"/>
    <property type="match status" value="1"/>
</dbReference>
<dbReference type="AlphaFoldDB" id="A0A9Q4KSE6"/>
<evidence type="ECO:0008006" key="3">
    <source>
        <dbReference type="Google" id="ProtNLM"/>
    </source>
</evidence>
<name>A0A9Q4KSE6_9EURY</name>
<dbReference type="GO" id="GO:0008781">
    <property type="term" value="F:N-acylneuraminate cytidylyltransferase activity"/>
    <property type="evidence" value="ECO:0007669"/>
    <property type="project" value="TreeGrafter"/>
</dbReference>
<evidence type="ECO:0000313" key="1">
    <source>
        <dbReference type="EMBL" id="MDE4907328.1"/>
    </source>
</evidence>
<dbReference type="InterPro" id="IPR003329">
    <property type="entry name" value="Cytidylyl_trans"/>
</dbReference>
<dbReference type="InterPro" id="IPR029044">
    <property type="entry name" value="Nucleotide-diphossugar_trans"/>
</dbReference>
<dbReference type="RefSeq" id="WP_274923986.1">
    <property type="nucleotide sequence ID" value="NZ_JAKELO010000002.1"/>
</dbReference>
<dbReference type="Gene3D" id="3.90.550.10">
    <property type="entry name" value="Spore Coat Polysaccharide Biosynthesis Protein SpsA, Chain A"/>
    <property type="match status" value="1"/>
</dbReference>
<dbReference type="InterPro" id="IPR050793">
    <property type="entry name" value="CMP-NeuNAc_synthase"/>
</dbReference>
<dbReference type="Pfam" id="PF02348">
    <property type="entry name" value="CTP_transf_3"/>
    <property type="match status" value="1"/>
</dbReference>
<gene>
    <name evidence="1" type="ORF">L0665_01665</name>
</gene>
<dbReference type="CDD" id="cd02513">
    <property type="entry name" value="CMP-NeuAc_Synthase"/>
    <property type="match status" value="1"/>
</dbReference>
<dbReference type="PANTHER" id="PTHR21485:SF6">
    <property type="entry name" value="N-ACYLNEURAMINATE CYTIDYLYLTRANSFERASE-RELATED"/>
    <property type="match status" value="1"/>
</dbReference>
<dbReference type="SUPFAM" id="SSF53448">
    <property type="entry name" value="Nucleotide-diphospho-sugar transferases"/>
    <property type="match status" value="1"/>
</dbReference>
<sequence>MKQKHKKMVAIIPARGGSKGIPRKNIRLLANKPLIGYAIETALRSKYIDDVVVTTDDDEIAEISRLFGAQVIIRPKELAEDEVPLDPVIYHALTSIEDENNQQFEFVATIQPTSPLLSTLTLDTMIDLMYREQYDTILSVKAEPHLFWIKSGEQFVPLYKERKNRQYLDPIYQETGAVVISRRGVVSEKSRIGSSFTIFEVSRNEGIDIDTYQDWESAENILHRKNIVYIVDGDYDTGLGHIYRALTLANRLVFRHNIIFLMNRTKELGIQKVHEFLYPVKTYSDDDEMFSILDETKPDIIINDILDTEPAYIQNLRNKGYFVVNFEDLGEGAEYANIVINALYENSYPPDNHYYGYKYECLRDEFYIFPTKKPVPDVNNILITFGGTDPNDLTSRTLHALENLDLTAIAINVILGKGYQPKEKLYAYVSELRKKGFRVDVKENVRLMAKEMGEADIVLTSNGRTIYEVASVGTPCISISQNEREVRHLFVHNSHGPLSLGLAYTVSVDDIATAIKRLIDDYPLRQEMNKKLLKFDLKGNLGRVLSLILNSHEEWKRHDAS</sequence>
<dbReference type="SUPFAM" id="SSF53756">
    <property type="entry name" value="UDP-Glycosyltransferase/glycogen phosphorylase"/>
    <property type="match status" value="1"/>
</dbReference>